<dbReference type="RefSeq" id="XP_017779012.1">
    <property type="nucleotide sequence ID" value="XM_017923523.1"/>
</dbReference>
<feature type="compositionally biased region" description="Acidic residues" evidence="2">
    <location>
        <begin position="1766"/>
        <end position="1777"/>
    </location>
</feature>
<protein>
    <submittedName>
        <fullName evidence="7">Uncharacterized protein LOC108564462</fullName>
    </submittedName>
</protein>
<evidence type="ECO:0000256" key="2">
    <source>
        <dbReference type="SAM" id="MobiDB-lite"/>
    </source>
</evidence>
<evidence type="ECO:0000313" key="7">
    <source>
        <dbReference type="RefSeq" id="XP_017779012.1"/>
    </source>
</evidence>
<feature type="domain" description="Protein kinase" evidence="5">
    <location>
        <begin position="160"/>
        <end position="434"/>
    </location>
</feature>
<feature type="chain" id="PRO_5045390445" evidence="4">
    <location>
        <begin position="23"/>
        <end position="2474"/>
    </location>
</feature>
<feature type="region of interest" description="Disordered" evidence="2">
    <location>
        <begin position="2117"/>
        <end position="2180"/>
    </location>
</feature>
<dbReference type="PANTHER" id="PTHR24417:SF7">
    <property type="entry name" value="CHROMATIN MODIFICATION-RELATED PROTEIN EAF1"/>
    <property type="match status" value="1"/>
</dbReference>
<evidence type="ECO:0000256" key="3">
    <source>
        <dbReference type="SAM" id="Phobius"/>
    </source>
</evidence>
<keyword evidence="3" id="KW-1133">Transmembrane helix</keyword>
<evidence type="ECO:0000256" key="4">
    <source>
        <dbReference type="SAM" id="SignalP"/>
    </source>
</evidence>
<proteinExistence type="predicted"/>
<name>A0ABM1MWR2_NICVS</name>
<evidence type="ECO:0000313" key="6">
    <source>
        <dbReference type="Proteomes" id="UP000695000"/>
    </source>
</evidence>
<keyword evidence="4" id="KW-0732">Signal</keyword>
<dbReference type="PROSITE" id="PS50011">
    <property type="entry name" value="PROTEIN_KINASE_DOM"/>
    <property type="match status" value="1"/>
</dbReference>
<organism evidence="6 7">
    <name type="scientific">Nicrophorus vespilloides</name>
    <name type="common">Boreal carrion beetle</name>
    <dbReference type="NCBI Taxonomy" id="110193"/>
    <lineage>
        <taxon>Eukaryota</taxon>
        <taxon>Metazoa</taxon>
        <taxon>Ecdysozoa</taxon>
        <taxon>Arthropoda</taxon>
        <taxon>Hexapoda</taxon>
        <taxon>Insecta</taxon>
        <taxon>Pterygota</taxon>
        <taxon>Neoptera</taxon>
        <taxon>Endopterygota</taxon>
        <taxon>Coleoptera</taxon>
        <taxon>Polyphaga</taxon>
        <taxon>Staphyliniformia</taxon>
        <taxon>Silphidae</taxon>
        <taxon>Nicrophorinae</taxon>
        <taxon>Nicrophorus</taxon>
    </lineage>
</organism>
<gene>
    <name evidence="7" type="primary">LOC108564462</name>
</gene>
<feature type="compositionally biased region" description="Basic and acidic residues" evidence="2">
    <location>
        <begin position="2170"/>
        <end position="2179"/>
    </location>
</feature>
<dbReference type="InterPro" id="IPR001245">
    <property type="entry name" value="Ser-Thr/Tyr_kinase_cat_dom"/>
</dbReference>
<feature type="region of interest" description="Disordered" evidence="2">
    <location>
        <begin position="925"/>
        <end position="958"/>
    </location>
</feature>
<reference evidence="7" key="1">
    <citation type="submission" date="2025-08" db="UniProtKB">
        <authorList>
            <consortium name="RefSeq"/>
        </authorList>
    </citation>
    <scope>IDENTIFICATION</scope>
    <source>
        <tissue evidence="7">Whole Larva</tissue>
    </source>
</reference>
<feature type="compositionally biased region" description="Acidic residues" evidence="2">
    <location>
        <begin position="931"/>
        <end position="958"/>
    </location>
</feature>
<dbReference type="PRINTS" id="PR00109">
    <property type="entry name" value="TYRKINASE"/>
</dbReference>
<sequence length="2474" mass="278489">METIWKVISCFVVLLSLELCCGLPIGQDLSYQDEHTQLVTGLIAVLLIVCGVVCLAGCLCCQRRNGFKEEDSKEFRDSPVVVSVASQLDHGHVNPIANGEFTIFTPLSTTASPSSPPNSSNVFSAHQQIISRAQEDYKDGDIDVSDWYGSGNVDFPRAKLKYIREVGRGWFGRVVEGTAQGVLSSADESAWSPVVVRILEATATNRQRIIFLHDASIYKCPSHPNILRLLGRSLENVPLLLLQEHCENGDLKAYLRAQQQSVDQFLTGKLPLLWCKQLTSAVRHLHEHDLIHPDLAARNCRLTHDLTLRLGDYGCGANDYPEDYYNGSENVPVRWCAPECVTCTSTTIQTRKVTRAGNVWSLGICFWEIEECAKQPYGNLTDDEVVSQVFGSARVRLSKPNCIASHADHLYHLMQLCWAVPESRPTANQIEDMLENIDSNDFNSRWDQMKPNIIIRGVDDENDLTNITVLNMGLNTDDDSQDGKYLSASMHNLAGSLDNLLDGNKSLDSWAEEDEEHTKLHFELGPLQKIQSSGSETEDENWKRKIELGLYTEKVRQKSRSVADLMILTHIDCSESDSETPLPSLGYKNVRCHNLENPSQIYGSEGNLLNVHTTFEEELKKLKEDRRDSLLFVPDKIELPTSTGGGGVYDSPESRRLLEDLNGTSTLEPQTQFFNVYNVVAISPMYSPIRMNYNNDHSSSPLPDVVLNAIPSKIPKLSEIIENNIAVNPDSKQVYKLSEDLVNKDSNSETSEFTDVSDSDDAVVEAKNEILITLKDLPKKSNGENGDVMHTETISIPKICESFITEAINHELLNAEKIAQELSSMELMSSRKNGDSKYPIEIIKEEASRYKLSEDEEDSENSTNENCLECLEIMNNEEDSTDLYLQEERSMSSEIDYLEEQLQLSELLNREQIESVSNDVEPMIGIQQFTTDDEVETDEDEDETDESDEDDTDLSDAEEEVRQLAEVFVKDIIELASDISVQRKEESVLPITNNFSENINIESVERMNNGYNIQKGLDNPTSNDAFDQAYKTYFINLTDDDKLYNIDTEEVKDTEKQDTASYNQSIKKVENVENNMNTIVFSKEKHPISRENSRVDDLTNDMQLLQMCWNTKIVDSKDDVIAEETSRNDKKHEINFDDCQVPIRMLNKDANGEIQYNYTTVPLVWPDLEKERIKQMLETREKIAKNDEEILKTDEVIMKSEEELMVAKEEITKNDEAITKTNGDIKKFDVEIIQNQVDMKVFEEIMKIEDNVIKENEELAKGQEEIVNSEKNILKIEEEFMRATEEFLKNDEEIVKTCEEITKSEEDIMKTSVEIIKFEADIAKAENEIVVIDEDIKIKIDEELVNEQKCITDSEKIVLKNEEEEILKNNKIGRTCEEVKKFDLEFTKEEDENIQNETYITSNEEMGEKVTELNEEIVKGQEDTQLIEGAIEDEIVSPDENVLIVDEEEPGETSVNDNSCIVYHNTINQTQDFLTNEISNYICDGTPKKNSVNFDLSNSQEEIKNSQFMFLKSSTPYKRDGGASTVILGASDDFSIDYYNGLKTTTVAASPTQDDSTFVHRKNDHLKYSLETWDNFLGKSFDEQQDRYTSDEPQSLLFLDDSIKSLPCDETYAAAAAKTYTNLNDTPVELDDINFEVDDGEEEEKSTYDNWDGGASGGWFLHPQTNGDDLTGQLEIPQDDSYVRFSMDDEVMAAIRNELLTKLPQAQRSAVDLKMDDVGEYETTDRNEVFIKYNVYNTPLSPIPEESHSELLHSGQSTPHCTINTDLDDSDSNDSDWSEAGSTGQHSLIEDECESPRLSPSSTNKEGVNNLQHRHTPSQESCCSNDTLFNLEELQCIEEGAKKNNNIITEPETVNTTFCVDKTCDTVEKEESIEVEDAAQKADDLEVVVDPVEDLPQQPDFVLKVDNTNCAEALTSLPVESSSSSETYLTVSDSLCYTLQNVAPLNSPEDRPWKHIEASLSNAASCDEEDQIKPNQDNLYENVDDTTNKNNLLVQQTEIYDYIEKAPSYVNDVVAKEDVDTVNPSTYVNCGNNQEGYVNCPETENVYDGVYEPVYDYCPLADIRFTGPSDSQMMTTSFSDSADLADERDWDSGSDTRSSSSGEFIWKEGSHEASVKALHAAPQDNTREDLEKPDLEDSSSCGSEEDGDGPEFVPSAWDKYATPTKSALRSPEKTLERSKGRGVSFKKQKYHCVYEYPREPDSPVIQSYDIWTTPKYPEVDWELETFMNRTDTKTSSPSTTASTTTTTTTTQNLYQTSNVPDFIGSSMLEDDFYISSSAKPFDVFGNNCQFFPGKDGSCEWGDLIKSVDNVTPDSGAEDVASVPKDFTSRRPTVMSLKSLAQLAVNRNKCKNIGGLRHTRDKLKLDLPPSPSAFTKGFTMEPPPVEPIIGGRQVPTFSTFGKSRFVVQHVDTPPSEENTKNVSFEALPYKPLVTASLNDVKTLVESVRGEASLLDSADEDSGIESCTLERRKSVS</sequence>
<keyword evidence="3" id="KW-0472">Membrane</keyword>
<dbReference type="InterPro" id="IPR011009">
    <property type="entry name" value="Kinase-like_dom_sf"/>
</dbReference>
<feature type="region of interest" description="Disordered" evidence="2">
    <location>
        <begin position="1746"/>
        <end position="1819"/>
    </location>
</feature>
<feature type="compositionally biased region" description="Polar residues" evidence="2">
    <location>
        <begin position="1798"/>
        <end position="1811"/>
    </location>
</feature>
<keyword evidence="1" id="KW-0175">Coiled coil</keyword>
<feature type="region of interest" description="Disordered" evidence="2">
    <location>
        <begin position="2452"/>
        <end position="2474"/>
    </location>
</feature>
<feature type="transmembrane region" description="Helical" evidence="3">
    <location>
        <begin position="38"/>
        <end position="61"/>
    </location>
</feature>
<dbReference type="SUPFAM" id="SSF56112">
    <property type="entry name" value="Protein kinase-like (PK-like)"/>
    <property type="match status" value="1"/>
</dbReference>
<feature type="signal peptide" evidence="4">
    <location>
        <begin position="1"/>
        <end position="22"/>
    </location>
</feature>
<evidence type="ECO:0000259" key="5">
    <source>
        <dbReference type="PROSITE" id="PS50011"/>
    </source>
</evidence>
<accession>A0ABM1MWR2</accession>
<dbReference type="PANTHER" id="PTHR24417">
    <property type="entry name" value="SERINE/THREONINE-PROTEIN KINASE LMTK1"/>
    <property type="match status" value="1"/>
</dbReference>
<dbReference type="Gene3D" id="1.10.510.10">
    <property type="entry name" value="Transferase(Phosphotransferase) domain 1"/>
    <property type="match status" value="1"/>
</dbReference>
<evidence type="ECO:0000256" key="1">
    <source>
        <dbReference type="SAM" id="Coils"/>
    </source>
</evidence>
<feature type="compositionally biased region" description="Basic and acidic residues" evidence="2">
    <location>
        <begin position="2125"/>
        <end position="2135"/>
    </location>
</feature>
<dbReference type="Pfam" id="PF07714">
    <property type="entry name" value="PK_Tyr_Ser-Thr"/>
    <property type="match status" value="1"/>
</dbReference>
<keyword evidence="3" id="KW-0812">Transmembrane</keyword>
<dbReference type="Gene3D" id="3.30.200.20">
    <property type="entry name" value="Phosphorylase Kinase, domain 1"/>
    <property type="match status" value="1"/>
</dbReference>
<dbReference type="GeneID" id="108564462"/>
<dbReference type="Proteomes" id="UP000695000">
    <property type="component" value="Unplaced"/>
</dbReference>
<feature type="compositionally biased region" description="Polar residues" evidence="2">
    <location>
        <begin position="1754"/>
        <end position="1765"/>
    </location>
</feature>
<dbReference type="InterPro" id="IPR000719">
    <property type="entry name" value="Prot_kinase_dom"/>
</dbReference>
<keyword evidence="6" id="KW-1185">Reference proteome</keyword>
<feature type="coiled-coil region" evidence="1">
    <location>
        <begin position="1245"/>
        <end position="1335"/>
    </location>
</feature>